<evidence type="ECO:0000256" key="1">
    <source>
        <dbReference type="SAM" id="Phobius"/>
    </source>
</evidence>
<feature type="signal peptide" evidence="2">
    <location>
        <begin position="1"/>
        <end position="18"/>
    </location>
</feature>
<reference evidence="3" key="1">
    <citation type="journal article" date="2021" name="IMA Fungus">
        <title>Genomic characterization of three marine fungi, including Emericellopsis atlantica sp. nov. with signatures of a generalist lifestyle and marine biomass degradation.</title>
        <authorList>
            <person name="Hagestad O.C."/>
            <person name="Hou L."/>
            <person name="Andersen J.H."/>
            <person name="Hansen E.H."/>
            <person name="Altermark B."/>
            <person name="Li C."/>
            <person name="Kuhnert E."/>
            <person name="Cox R.J."/>
            <person name="Crous P.W."/>
            <person name="Spatafora J.W."/>
            <person name="Lail K."/>
            <person name="Amirebrahimi M."/>
            <person name="Lipzen A."/>
            <person name="Pangilinan J."/>
            <person name="Andreopoulos W."/>
            <person name="Hayes R.D."/>
            <person name="Ng V."/>
            <person name="Grigoriev I.V."/>
            <person name="Jackson S.A."/>
            <person name="Sutton T.D.S."/>
            <person name="Dobson A.D.W."/>
            <person name="Rama T."/>
        </authorList>
    </citation>
    <scope>NUCLEOTIDE SEQUENCE</scope>
    <source>
        <strain evidence="3">TS7</strain>
    </source>
</reference>
<dbReference type="Proteomes" id="UP000887229">
    <property type="component" value="Unassembled WGS sequence"/>
</dbReference>
<dbReference type="InterPro" id="IPR039535">
    <property type="entry name" value="ASST-like"/>
</dbReference>
<keyword evidence="1" id="KW-0812">Transmembrane</keyword>
<evidence type="ECO:0000313" key="3">
    <source>
        <dbReference type="EMBL" id="KAG9257191.1"/>
    </source>
</evidence>
<accession>A0A9P8CTW9</accession>
<keyword evidence="1" id="KW-0472">Membrane</keyword>
<evidence type="ECO:0000313" key="4">
    <source>
        <dbReference type="Proteomes" id="UP000887229"/>
    </source>
</evidence>
<dbReference type="InterPro" id="IPR053143">
    <property type="entry name" value="Arylsulfate_ST"/>
</dbReference>
<dbReference type="EMBL" id="MU251246">
    <property type="protein sequence ID" value="KAG9257191.1"/>
    <property type="molecule type" value="Genomic_DNA"/>
</dbReference>
<feature type="chain" id="PRO_5040404992" evidence="2">
    <location>
        <begin position="19"/>
        <end position="561"/>
    </location>
</feature>
<evidence type="ECO:0000256" key="2">
    <source>
        <dbReference type="SAM" id="SignalP"/>
    </source>
</evidence>
<dbReference type="PANTHER" id="PTHR35340:SF5">
    <property type="entry name" value="ASST-DOMAIN-CONTAINING PROTEIN"/>
    <property type="match status" value="1"/>
</dbReference>
<organism evidence="3 4">
    <name type="scientific">Emericellopsis atlantica</name>
    <dbReference type="NCBI Taxonomy" id="2614577"/>
    <lineage>
        <taxon>Eukaryota</taxon>
        <taxon>Fungi</taxon>
        <taxon>Dikarya</taxon>
        <taxon>Ascomycota</taxon>
        <taxon>Pezizomycotina</taxon>
        <taxon>Sordariomycetes</taxon>
        <taxon>Hypocreomycetidae</taxon>
        <taxon>Hypocreales</taxon>
        <taxon>Bionectriaceae</taxon>
        <taxon>Emericellopsis</taxon>
    </lineage>
</organism>
<dbReference type="GeneID" id="70291850"/>
<dbReference type="OrthoDB" id="5427350at2759"/>
<keyword evidence="1" id="KW-1133">Transmembrane helix</keyword>
<keyword evidence="2" id="KW-0732">Signal</keyword>
<keyword evidence="4" id="KW-1185">Reference proteome</keyword>
<gene>
    <name evidence="3" type="ORF">F5Z01DRAFT_616964</name>
</gene>
<comment type="caution">
    <text evidence="3">The sequence shown here is derived from an EMBL/GenBank/DDBJ whole genome shotgun (WGS) entry which is preliminary data.</text>
</comment>
<dbReference type="RefSeq" id="XP_046121115.1">
    <property type="nucleotide sequence ID" value="XM_046260947.1"/>
</dbReference>
<name>A0A9P8CTW9_9HYPO</name>
<protein>
    <submittedName>
        <fullName evidence="3">ASST-domain-containing protein</fullName>
    </submittedName>
</protein>
<sequence length="561" mass="61243">MRQSSLALAALAARLASADVQLLTSVEQFNSLDEEHHGFPQQTFRSSPIIAPVFQVNAWDQSLTEDSPPYIFIGSVYGHEGGGPMILSGKDLSLVYADQQYRNAYHSQVQSINSTQYLTFWEGSHSRGHANGYCHVVDEQYNLKYNVTAVGLDGALADMHEMQITHDNTVIFTTYFNIPWNCTQWGGSEDGLLMDSGFQEVDPATNELLASTLTRVKTQAGDYLVSSRHLGLLTLISHDDGRPLWTLGGDHSQFKDLSDGRATDFTWQHDARFIDADETTITMFDNHGEHTGACGETPCASRGLEIKIDTVAMTAELIHEYFHPQHVDAGAMGGVQKLPNGNVMTAWGWSPGFVEYTADGRVAMDVQRGRLGVDNTPDMFAYRVTRGHWTGRPTWPPSIGVDVTPHGTAENATVYLSWNGATEVVRWGLFVGDDPATIQDMDNYRGAVDRQGFETVTSLGADARGQYVACAALDKDDKVLGASLVWDLATGQPVVIQSNIASVKTVAPTAADSSWGLPSIGVCLVAVVGSFVAVAWYCYMRRQRRVGGDVQGEYKPVASDA</sequence>
<dbReference type="AlphaFoldDB" id="A0A9P8CTW9"/>
<dbReference type="Pfam" id="PF14269">
    <property type="entry name" value="Arylsulfotran_2"/>
    <property type="match status" value="2"/>
</dbReference>
<feature type="transmembrane region" description="Helical" evidence="1">
    <location>
        <begin position="515"/>
        <end position="539"/>
    </location>
</feature>
<dbReference type="PANTHER" id="PTHR35340">
    <property type="entry name" value="PQQ ENZYME REPEAT PROTEIN-RELATED"/>
    <property type="match status" value="1"/>
</dbReference>
<proteinExistence type="predicted"/>